<evidence type="ECO:0000313" key="2">
    <source>
        <dbReference type="Proteomes" id="UP000321798"/>
    </source>
</evidence>
<dbReference type="AlphaFoldDB" id="A0A512P911"/>
<dbReference type="EMBL" id="BKAL01000001">
    <property type="protein sequence ID" value="GEP67688.1"/>
    <property type="molecule type" value="Genomic_DNA"/>
</dbReference>
<accession>A0A512P911</accession>
<name>A0A512P911_9CELL</name>
<organism evidence="1 2">
    <name type="scientific">Cellulomonas soli</name>
    <dbReference type="NCBI Taxonomy" id="931535"/>
    <lineage>
        <taxon>Bacteria</taxon>
        <taxon>Bacillati</taxon>
        <taxon>Actinomycetota</taxon>
        <taxon>Actinomycetes</taxon>
        <taxon>Micrococcales</taxon>
        <taxon>Cellulomonadaceae</taxon>
        <taxon>Cellulomonas</taxon>
    </lineage>
</organism>
<dbReference type="OrthoDB" id="4457696at2"/>
<comment type="caution">
    <text evidence="1">The sequence shown here is derived from an EMBL/GenBank/DDBJ whole genome shotgun (WGS) entry which is preliminary data.</text>
</comment>
<proteinExistence type="predicted"/>
<evidence type="ECO:0000313" key="1">
    <source>
        <dbReference type="EMBL" id="GEP67688.1"/>
    </source>
</evidence>
<protein>
    <submittedName>
        <fullName evidence="1">Uncharacterized protein</fullName>
    </submittedName>
</protein>
<sequence length="182" mass="18441">MATLVLAVTSGCSSSQAQGVETPVAEVATAADCLAPQVLTALGVPQEVVATRSPHADAPVAGQVPGGFVPVSVLSCELDGTLRDSDGVWSAITATRLEGDLDALVSALALPSASRTGTCTGPQPLVPVLWLVDAMGRAVRPLWPTDRCGRPQPGVSEALEVLEATGSDTYRAALERAASPTG</sequence>
<gene>
    <name evidence="1" type="ORF">CSO01_04030</name>
</gene>
<dbReference type="RefSeq" id="WP_146951434.1">
    <property type="nucleotide sequence ID" value="NZ_BAABBJ010000005.1"/>
</dbReference>
<reference evidence="1 2" key="1">
    <citation type="submission" date="2019-07" db="EMBL/GenBank/DDBJ databases">
        <title>Whole genome shotgun sequence of Cellulomonas soli NBRC 109434.</title>
        <authorList>
            <person name="Hosoyama A."/>
            <person name="Uohara A."/>
            <person name="Ohji S."/>
            <person name="Ichikawa N."/>
        </authorList>
    </citation>
    <scope>NUCLEOTIDE SEQUENCE [LARGE SCALE GENOMIC DNA]</scope>
    <source>
        <strain evidence="1 2">NBRC 109434</strain>
    </source>
</reference>
<keyword evidence="2" id="KW-1185">Reference proteome</keyword>
<dbReference type="Proteomes" id="UP000321798">
    <property type="component" value="Unassembled WGS sequence"/>
</dbReference>